<dbReference type="AlphaFoldDB" id="A0A382X1B2"/>
<evidence type="ECO:0000313" key="3">
    <source>
        <dbReference type="EMBL" id="SVD64355.1"/>
    </source>
</evidence>
<name>A0A382X1B2_9ZZZZ</name>
<protein>
    <submittedName>
        <fullName evidence="3">Uncharacterized protein</fullName>
    </submittedName>
</protein>
<evidence type="ECO:0000256" key="2">
    <source>
        <dbReference type="SAM" id="MobiDB-lite"/>
    </source>
</evidence>
<feature type="coiled-coil region" evidence="1">
    <location>
        <begin position="98"/>
        <end position="125"/>
    </location>
</feature>
<feature type="region of interest" description="Disordered" evidence="2">
    <location>
        <begin position="1"/>
        <end position="43"/>
    </location>
</feature>
<accession>A0A382X1B2</accession>
<gene>
    <name evidence="3" type="ORF">METZ01_LOCUS417209</name>
</gene>
<feature type="non-terminal residue" evidence="3">
    <location>
        <position position="1"/>
    </location>
</feature>
<reference evidence="3" key="1">
    <citation type="submission" date="2018-05" db="EMBL/GenBank/DDBJ databases">
        <authorList>
            <person name="Lanie J.A."/>
            <person name="Ng W.-L."/>
            <person name="Kazmierczak K.M."/>
            <person name="Andrzejewski T.M."/>
            <person name="Davidsen T.M."/>
            <person name="Wayne K.J."/>
            <person name="Tettelin H."/>
            <person name="Glass J.I."/>
            <person name="Rusch D."/>
            <person name="Podicherti R."/>
            <person name="Tsui H.-C.T."/>
            <person name="Winkler M.E."/>
        </authorList>
    </citation>
    <scope>NUCLEOTIDE SEQUENCE</scope>
</reference>
<keyword evidence="1" id="KW-0175">Coiled coil</keyword>
<evidence type="ECO:0000256" key="1">
    <source>
        <dbReference type="SAM" id="Coils"/>
    </source>
</evidence>
<proteinExistence type="predicted"/>
<dbReference type="EMBL" id="UINC01163836">
    <property type="protein sequence ID" value="SVD64355.1"/>
    <property type="molecule type" value="Genomic_DNA"/>
</dbReference>
<sequence>SIDTADQLFFERPEEQATPENEAPDLEEKAPKKRTNYKKRYDDLKRHYDEKVSEFKQREQEFLAQTSQEYQTPKTQEELEKFKQEHPDLYDTVETVAHLRSTEQVNQLQEQLHASQQREAQIVRREAEADLLSRHPDFEDIRGSDNFHEWAKTQPEQIQEWVYNNSNNAVLASKAIDLYKMENGLQSQIKSQPEKKGSAADIVSTKTTTVDTKQPKIWTEREIAAMSLDQFDKYEDEIQQAMSEGRVVKQ</sequence>
<organism evidence="3">
    <name type="scientific">marine metagenome</name>
    <dbReference type="NCBI Taxonomy" id="408172"/>
    <lineage>
        <taxon>unclassified sequences</taxon>
        <taxon>metagenomes</taxon>
        <taxon>ecological metagenomes</taxon>
    </lineage>
</organism>